<dbReference type="CDD" id="cd00077">
    <property type="entry name" value="HDc"/>
    <property type="match status" value="1"/>
</dbReference>
<dbReference type="Gene3D" id="1.10.3210.10">
    <property type="entry name" value="Hypothetical protein af1432"/>
    <property type="match status" value="1"/>
</dbReference>
<evidence type="ECO:0000256" key="1">
    <source>
        <dbReference type="SAM" id="Phobius"/>
    </source>
</evidence>
<gene>
    <name evidence="3" type="ORF">SAMN05216544_0402</name>
</gene>
<sequence>MLKRHKKSKYWEQVKIPIVVVVVGLFMNIGGKLVALKLGLPVYLDTSGTILSALLCGYLPSIVVAMLTNIFGMLISSNSMFYDPINIMIALSTVAITRSGMKRSIKSHTLLVLIYTFFGGILGGLISIALGNTGYSNYNAFIVNYFLDKGMPFSTGWYIANLFFELIDKTLAFCFALVLFNLVPRELYYKFDLSLWFQEPMSLEEIIAYERQKRFKFNIRHKIVTVIIIFSSFIAFISIMIYMTLFRNYMIDTRTDMAVNASRVAAEMIDGDTVENYLESMTKDEEYYETEQRLLTLLENTSSCRFIYAYKFKSDGCHVIFDLDENTKTTQALGSVVTFDTVFLPYIDDFLNGDETVPVLAKTQYGYLITSYSPVYDSNGKCVCYVAVDIKVDEMVNHLLVFFGKYLSIFFGALVLFISFGIWISKYGLVYPLDSMTVTLDKFQYKDEYDRQQNVDIFKKINIRTGDEIQGLYENILSLTEENAKYSMENRQKMENIELAKENMAILVSKILEYRNYDGIERVETRKRYVEVTLNKMLELGYYKDILTKSLITDIVICAPFYDIGKIGISEDILSREGSLNEEEQEILNNHTVIGYKLMSEIMENMPDAAFLAEAKNLALYHHENWDGSGYPKGLKGEEIPLAGRVMAVAIEYDKLIIGHEGEELDLHRAFFYINSQSAKLFDPLVVDAFVKSRNEIIEIAKDSIDKL</sequence>
<feature type="transmembrane region" description="Helical" evidence="1">
    <location>
        <begin position="50"/>
        <end position="75"/>
    </location>
</feature>
<dbReference type="InterPro" id="IPR003607">
    <property type="entry name" value="HD/PDEase_dom"/>
</dbReference>
<accession>A0A1G9TLF5</accession>
<evidence type="ECO:0000313" key="4">
    <source>
        <dbReference type="Proteomes" id="UP000187651"/>
    </source>
</evidence>
<dbReference type="InterPro" id="IPR037522">
    <property type="entry name" value="HD_GYP_dom"/>
</dbReference>
<evidence type="ECO:0000313" key="3">
    <source>
        <dbReference type="EMBL" id="SDM48531.1"/>
    </source>
</evidence>
<dbReference type="SUPFAM" id="SSF109604">
    <property type="entry name" value="HD-domain/PDEase-like"/>
    <property type="match status" value="1"/>
</dbReference>
<dbReference type="RefSeq" id="WP_074520690.1">
    <property type="nucleotide sequence ID" value="NZ_FNHZ01000001.1"/>
</dbReference>
<dbReference type="Pfam" id="PF13487">
    <property type="entry name" value="HD_5"/>
    <property type="match status" value="1"/>
</dbReference>
<dbReference type="PANTHER" id="PTHR45228">
    <property type="entry name" value="CYCLIC DI-GMP PHOSPHODIESTERASE TM_0186-RELATED"/>
    <property type="match status" value="1"/>
</dbReference>
<feature type="transmembrane region" description="Helical" evidence="1">
    <location>
        <begin position="110"/>
        <end position="135"/>
    </location>
</feature>
<reference evidence="4" key="1">
    <citation type="submission" date="2016-10" db="EMBL/GenBank/DDBJ databases">
        <authorList>
            <person name="Varghese N."/>
            <person name="Submissions S."/>
        </authorList>
    </citation>
    <scope>NUCLEOTIDE SEQUENCE [LARGE SCALE GENOMIC DNA]</scope>
    <source>
        <strain evidence="4">M83</strain>
    </source>
</reference>
<dbReference type="InterPro" id="IPR052020">
    <property type="entry name" value="Cyclic_di-GMP/3'3'-cGAMP_PDE"/>
</dbReference>
<keyword evidence="4" id="KW-1185">Reference proteome</keyword>
<dbReference type="Proteomes" id="UP000187651">
    <property type="component" value="Unassembled WGS sequence"/>
</dbReference>
<keyword evidence="1" id="KW-0472">Membrane</keyword>
<dbReference type="PANTHER" id="PTHR45228:SF1">
    <property type="entry name" value="CYCLIC DI-GMP PHOSPHODIESTERASE TM_0186"/>
    <property type="match status" value="1"/>
</dbReference>
<dbReference type="OrthoDB" id="9804747at2"/>
<keyword evidence="1" id="KW-1133">Transmembrane helix</keyword>
<organism evidence="3 4">
    <name type="scientific">Lachnospira pectinoschiza</name>
    <dbReference type="NCBI Taxonomy" id="28052"/>
    <lineage>
        <taxon>Bacteria</taxon>
        <taxon>Bacillati</taxon>
        <taxon>Bacillota</taxon>
        <taxon>Clostridia</taxon>
        <taxon>Lachnospirales</taxon>
        <taxon>Lachnospiraceae</taxon>
        <taxon>Lachnospira</taxon>
    </lineage>
</organism>
<feature type="transmembrane region" description="Helical" evidence="1">
    <location>
        <begin position="223"/>
        <end position="245"/>
    </location>
</feature>
<protein>
    <submittedName>
        <fullName evidence="3">HD domain-containing protein</fullName>
    </submittedName>
</protein>
<dbReference type="EMBL" id="FNHZ01000001">
    <property type="protein sequence ID" value="SDM48531.1"/>
    <property type="molecule type" value="Genomic_DNA"/>
</dbReference>
<name>A0A1G9TLF5_9FIRM</name>
<dbReference type="PROSITE" id="PS51832">
    <property type="entry name" value="HD_GYP"/>
    <property type="match status" value="1"/>
</dbReference>
<proteinExistence type="predicted"/>
<feature type="domain" description="HD-GYP" evidence="2">
    <location>
        <begin position="497"/>
        <end position="706"/>
    </location>
</feature>
<evidence type="ECO:0000259" key="2">
    <source>
        <dbReference type="PROSITE" id="PS51832"/>
    </source>
</evidence>
<feature type="transmembrane region" description="Helical" evidence="1">
    <location>
        <begin position="403"/>
        <end position="424"/>
    </location>
</feature>
<feature type="transmembrane region" description="Helical" evidence="1">
    <location>
        <begin position="16"/>
        <end position="38"/>
    </location>
</feature>
<dbReference type="AlphaFoldDB" id="A0A1G9TLF5"/>
<keyword evidence="1" id="KW-0812">Transmembrane</keyword>